<dbReference type="Gene3D" id="2.40.10.270">
    <property type="entry name" value="Bacteriophage SPP1 head-tail adaptor protein"/>
    <property type="match status" value="1"/>
</dbReference>
<dbReference type="InterPro" id="IPR038666">
    <property type="entry name" value="SSP1_head-tail_sf"/>
</dbReference>
<proteinExistence type="predicted"/>
<sequence>MSLVAAGFLDQRVTIQTLTVVRGTLGGHDETWSPLATVWAQMMDMTGREIFQAKAMGSAATVLITIRFRTDVRASQRILFSDGSLARIEWIRHVTRKERLELYCLRLDD</sequence>
<dbReference type="RefSeq" id="WP_062188383.1">
    <property type="nucleotide sequence ID" value="NZ_LRRD01000054.1"/>
</dbReference>
<dbReference type="AlphaFoldDB" id="A0A149VWB9"/>
<dbReference type="InterPro" id="IPR008767">
    <property type="entry name" value="Phage_SPP1_head-tail_adaptor"/>
</dbReference>
<dbReference type="Proteomes" id="UP000075653">
    <property type="component" value="Unassembled WGS sequence"/>
</dbReference>
<comment type="caution">
    <text evidence="1">The sequence shown here is derived from an EMBL/GenBank/DDBJ whole genome shotgun (WGS) entry which is preliminary data.</text>
</comment>
<dbReference type="STRING" id="1789004.FEMY_19680"/>
<dbReference type="EMBL" id="LRRD01000054">
    <property type="protein sequence ID" value="KXW57509.1"/>
    <property type="molecule type" value="Genomic_DNA"/>
</dbReference>
<evidence type="ECO:0000313" key="1">
    <source>
        <dbReference type="EMBL" id="KXW57509.1"/>
    </source>
</evidence>
<accession>A0A149VWB9</accession>
<name>A0A149VWB9_9PROT</name>
<reference evidence="1 2" key="1">
    <citation type="submission" date="2016-01" db="EMBL/GenBank/DDBJ databases">
        <title>Genome sequence of the acidophilic iron oxidising Ferrovum strain Z-31.</title>
        <authorList>
            <person name="Poehlein A."/>
            <person name="Ullrich S.R."/>
            <person name="Schloemann M."/>
            <person name="Muehling M."/>
            <person name="Daniel R."/>
        </authorList>
    </citation>
    <scope>NUCLEOTIDE SEQUENCE [LARGE SCALE GENOMIC DNA]</scope>
    <source>
        <strain evidence="1 2">Z-31</strain>
    </source>
</reference>
<dbReference type="Pfam" id="PF05521">
    <property type="entry name" value="Phage_HCP"/>
    <property type="match status" value="1"/>
</dbReference>
<dbReference type="NCBIfam" id="TIGR01563">
    <property type="entry name" value="gp16_SPP1"/>
    <property type="match status" value="1"/>
</dbReference>
<gene>
    <name evidence="1" type="ORF">FEMY_19680</name>
</gene>
<organism evidence="1 2">
    <name type="scientific">Ferrovum myxofaciens</name>
    <dbReference type="NCBI Taxonomy" id="416213"/>
    <lineage>
        <taxon>Bacteria</taxon>
        <taxon>Pseudomonadati</taxon>
        <taxon>Pseudomonadota</taxon>
        <taxon>Betaproteobacteria</taxon>
        <taxon>Ferrovales</taxon>
        <taxon>Ferrovaceae</taxon>
        <taxon>Ferrovum</taxon>
    </lineage>
</organism>
<keyword evidence="2" id="KW-1185">Reference proteome</keyword>
<protein>
    <submittedName>
        <fullName evidence="1">Phage head-tail joining protein</fullName>
    </submittedName>
</protein>
<evidence type="ECO:0000313" key="2">
    <source>
        <dbReference type="Proteomes" id="UP000075653"/>
    </source>
</evidence>
<dbReference type="PATRIC" id="fig|1789004.3.peg.2027"/>